<dbReference type="PANTHER" id="PTHR32182:SF22">
    <property type="entry name" value="ATP-DEPENDENT ENDONUCLEASE, OLD FAMILY-RELATED"/>
    <property type="match status" value="1"/>
</dbReference>
<dbReference type="InterPro" id="IPR014555">
    <property type="entry name" value="RecF-like"/>
</dbReference>
<dbReference type="HOGENOM" id="CLU_035814_1_1_7"/>
<proteinExistence type="predicted"/>
<dbReference type="Pfam" id="PF13304">
    <property type="entry name" value="AAA_21"/>
    <property type="match status" value="1"/>
</dbReference>
<dbReference type="GO" id="GO:0006302">
    <property type="term" value="P:double-strand break repair"/>
    <property type="evidence" value="ECO:0007669"/>
    <property type="project" value="TreeGrafter"/>
</dbReference>
<dbReference type="EMBL" id="JH600068">
    <property type="protein sequence ID" value="EIG52828.1"/>
    <property type="molecule type" value="Genomic_DNA"/>
</dbReference>
<dbReference type="PIRSF" id="PIRSF029347">
    <property type="entry name" value="RecF"/>
    <property type="match status" value="1"/>
</dbReference>
<evidence type="ECO:0000313" key="2">
    <source>
        <dbReference type="EMBL" id="EIG52828.1"/>
    </source>
</evidence>
<dbReference type="GO" id="GO:0016887">
    <property type="term" value="F:ATP hydrolysis activity"/>
    <property type="evidence" value="ECO:0007669"/>
    <property type="project" value="InterPro"/>
</dbReference>
<dbReference type="GO" id="GO:0000731">
    <property type="term" value="P:DNA synthesis involved in DNA repair"/>
    <property type="evidence" value="ECO:0007669"/>
    <property type="project" value="TreeGrafter"/>
</dbReference>
<dbReference type="OrthoDB" id="127554at2"/>
<dbReference type="GO" id="GO:0005524">
    <property type="term" value="F:ATP binding"/>
    <property type="evidence" value="ECO:0007669"/>
    <property type="project" value="InterPro"/>
</dbReference>
<gene>
    <name evidence="2" type="ORF">DesU5LDRAFT_1128</name>
</gene>
<dbReference type="AlphaFoldDB" id="I2PZ72"/>
<dbReference type="Gene3D" id="3.40.50.300">
    <property type="entry name" value="P-loop containing nucleotide triphosphate hydrolases"/>
    <property type="match status" value="1"/>
</dbReference>
<dbReference type="eggNOG" id="COG4637">
    <property type="taxonomic scope" value="Bacteria"/>
</dbReference>
<name>I2PZ72_9BACT</name>
<dbReference type="InterPro" id="IPR003959">
    <property type="entry name" value="ATPase_AAA_core"/>
</dbReference>
<dbReference type="PANTHER" id="PTHR32182">
    <property type="entry name" value="DNA REPLICATION AND REPAIR PROTEIN RECF"/>
    <property type="match status" value="1"/>
</dbReference>
<dbReference type="InterPro" id="IPR027417">
    <property type="entry name" value="P-loop_NTPase"/>
</dbReference>
<protein>
    <submittedName>
        <fullName evidence="2">Putative ATPase</fullName>
    </submittedName>
</protein>
<accession>I2PZ72</accession>
<dbReference type="STRING" id="596152.DesU5LDRAFT_1128"/>
<sequence length="386" mass="43897">MLIKRLEVKGFKSLKDVVWEPGPLTILIGPNGSGKTNILKVLECLNFSAQRTLEEYTHANGGIYSILWDGSVNTTSILLTFPTAHNNSKNILYGISLKQSNDLYNYFISNEYLFIVGNKKESDCYINRENPNTAYIFQDNNHNKKEHLLPSPQESTLSQKFIRCDFIDEVRKILENISIHYCIETSSGNKIRQPLTARYQKTLHRDGQNLVNVLHTLYSENRDFENDINTAMRAAFGDDFDRLVFPPAADQLVQLRIRWKSLRREQSMADLSDGTIRFLFLMTVLCNPEPAPLIAIDEPETGLHPSMFPIIAEYAAEASKRTQVIFSTHSPQFLDAFSDFDVTTTVTSWQDGETRIKNLDGNALKEWLTHYSLGTLFLSGDLEALA</sequence>
<dbReference type="SUPFAM" id="SSF52540">
    <property type="entry name" value="P-loop containing nucleoside triphosphate hydrolases"/>
    <property type="match status" value="1"/>
</dbReference>
<feature type="domain" description="ATPase AAA-type core" evidence="1">
    <location>
        <begin position="24"/>
        <end position="335"/>
    </location>
</feature>
<reference evidence="2" key="1">
    <citation type="submission" date="2011-11" db="EMBL/GenBank/DDBJ databases">
        <title>Improved High-Quality Draft sequence of Desulfovibrio sp. U5L.</title>
        <authorList>
            <consortium name="US DOE Joint Genome Institute"/>
            <person name="Lucas S."/>
            <person name="Han J."/>
            <person name="Lapidus A."/>
            <person name="Cheng J.-F."/>
            <person name="Goodwin L."/>
            <person name="Pitluck S."/>
            <person name="Peters L."/>
            <person name="Ovchinnikova G."/>
            <person name="Held B."/>
            <person name="Detter J.C."/>
            <person name="Han C."/>
            <person name="Tapia R."/>
            <person name="Land M."/>
            <person name="Hauser L."/>
            <person name="Kyrpides N."/>
            <person name="Ivanova N."/>
            <person name="Pagani I."/>
            <person name="Gabster J."/>
            <person name="Walker C."/>
            <person name="Stolyar S."/>
            <person name="Stahl D."/>
            <person name="Arkin A."/>
            <person name="Dehal P."/>
            <person name="Hazen T."/>
            <person name="Woyke T."/>
        </authorList>
    </citation>
    <scope>NUCLEOTIDE SEQUENCE [LARGE SCALE GENOMIC DNA]</scope>
    <source>
        <strain evidence="2">U5L</strain>
    </source>
</reference>
<organism evidence="2">
    <name type="scientific">Desulfovibrio sp. U5L</name>
    <dbReference type="NCBI Taxonomy" id="596152"/>
    <lineage>
        <taxon>Bacteria</taxon>
        <taxon>Pseudomonadati</taxon>
        <taxon>Thermodesulfobacteriota</taxon>
        <taxon>Desulfovibrionia</taxon>
        <taxon>Desulfovibrionales</taxon>
        <taxon>Desulfovibrionaceae</taxon>
        <taxon>Desulfovibrio</taxon>
    </lineage>
</organism>
<evidence type="ECO:0000259" key="1">
    <source>
        <dbReference type="Pfam" id="PF13304"/>
    </source>
</evidence>